<dbReference type="GO" id="GO:0009089">
    <property type="term" value="P:lysine biosynthetic process via diaminopimelate"/>
    <property type="evidence" value="ECO:0007669"/>
    <property type="project" value="TreeGrafter"/>
</dbReference>
<dbReference type="Pfam" id="PF02784">
    <property type="entry name" value="Orn_Arg_deC_N"/>
    <property type="match status" value="1"/>
</dbReference>
<evidence type="ECO:0000313" key="5">
    <source>
        <dbReference type="Proteomes" id="UP000437824"/>
    </source>
</evidence>
<evidence type="ECO:0000313" key="4">
    <source>
        <dbReference type="EMBL" id="MTD60973.1"/>
    </source>
</evidence>
<evidence type="ECO:0000256" key="2">
    <source>
        <dbReference type="ARBA" id="ARBA00022898"/>
    </source>
</evidence>
<reference evidence="4 5" key="1">
    <citation type="submission" date="2019-11" db="EMBL/GenBank/DDBJ databases">
        <title>Draft genome sequence of Blautia luti DSM 14534T, isolated from human stool.</title>
        <authorList>
            <person name="Ortiz R."/>
            <person name="Melis-Arcos F."/>
            <person name="Covarrubias P."/>
            <person name="Cardenas J.P."/>
            <person name="Perez-Donoso J."/>
            <person name="Almonacid D."/>
        </authorList>
    </citation>
    <scope>NUCLEOTIDE SEQUENCE [LARGE SCALE GENOMIC DNA]</scope>
    <source>
        <strain evidence="4 5">DSM 14534</strain>
    </source>
</reference>
<keyword evidence="2" id="KW-0663">Pyridoxal phosphate</keyword>
<dbReference type="PANTHER" id="PTHR43727:SF2">
    <property type="entry name" value="GROUP IV DECARBOXYLASE"/>
    <property type="match status" value="1"/>
</dbReference>
<evidence type="ECO:0000259" key="3">
    <source>
        <dbReference type="Pfam" id="PF02784"/>
    </source>
</evidence>
<dbReference type="Proteomes" id="UP000437824">
    <property type="component" value="Unassembled WGS sequence"/>
</dbReference>
<dbReference type="InterPro" id="IPR022644">
    <property type="entry name" value="De-COase2_N"/>
</dbReference>
<gene>
    <name evidence="4" type="ORF">GKZ57_06720</name>
</gene>
<comment type="caution">
    <text evidence="4">The sequence shown here is derived from an EMBL/GenBank/DDBJ whole genome shotgun (WGS) entry which is preliminary data.</text>
</comment>
<proteinExistence type="predicted"/>
<name>A0A844GG19_9FIRM</name>
<dbReference type="Gene3D" id="2.40.37.10">
    <property type="entry name" value="Lyase, Ornithine Decarboxylase, Chain A, domain 1"/>
    <property type="match status" value="1"/>
</dbReference>
<feature type="domain" description="Orn/DAP/Arg decarboxylase 2 N-terminal" evidence="3">
    <location>
        <begin position="29"/>
        <end position="260"/>
    </location>
</feature>
<dbReference type="SUPFAM" id="SSF51419">
    <property type="entry name" value="PLP-binding barrel"/>
    <property type="match status" value="1"/>
</dbReference>
<dbReference type="RefSeq" id="WP_154780113.1">
    <property type="nucleotide sequence ID" value="NZ_WMBC01000004.1"/>
</dbReference>
<sequence>MSSAYGFIKELIEKEKTPTPAYVFDLDRMKEFVEKVHSCLGEKAELCYAMKANPFLTGPMMDVVPSFEVCSPGEFRICERVGVPMERIVLSGVYKNPEDIEYVLSTYKGKGVYTVESMQHLHILNDTAMKLGMKISVLIRVTSGNQFGVDEDEIRGIISHRNDFSGVEIQGLQFYSGTQKKDLAQMKEELEHLDGFMGELKEQSGFQAQVLEYGPGFFVPYFKKDKAEEMEAVLGEFRTLLDGLEFKSRIVLEMGRFLAAACGYYVTSIVDMKVNKEQPYIIMDGGINHLNYYGQAMAMKQPYCTQLAPDGTEKTEGKEENWNLCGALCTVSDVVVKRFPLHKPKIHDILVFERVGAYSVTEGIYLFLSRPLPRIYFWTKEEGLRLVRDGIHTDTLNSEK</sequence>
<dbReference type="PANTHER" id="PTHR43727">
    <property type="entry name" value="DIAMINOPIMELATE DECARBOXYLASE"/>
    <property type="match status" value="1"/>
</dbReference>
<dbReference type="SUPFAM" id="SSF50621">
    <property type="entry name" value="Alanine racemase C-terminal domain-like"/>
    <property type="match status" value="1"/>
</dbReference>
<accession>A0A844GG19</accession>
<dbReference type="Gene3D" id="3.20.20.10">
    <property type="entry name" value="Alanine racemase"/>
    <property type="match status" value="1"/>
</dbReference>
<evidence type="ECO:0000256" key="1">
    <source>
        <dbReference type="ARBA" id="ARBA00001933"/>
    </source>
</evidence>
<dbReference type="InterPro" id="IPR029066">
    <property type="entry name" value="PLP-binding_barrel"/>
</dbReference>
<dbReference type="AlphaFoldDB" id="A0A844GG19"/>
<dbReference type="EMBL" id="WMBC01000004">
    <property type="protein sequence ID" value="MTD60973.1"/>
    <property type="molecule type" value="Genomic_DNA"/>
</dbReference>
<protein>
    <submittedName>
        <fullName evidence="4">Diaminopimelate decarboxylase</fullName>
    </submittedName>
</protein>
<dbReference type="InterPro" id="IPR009006">
    <property type="entry name" value="Ala_racemase/Decarboxylase_C"/>
</dbReference>
<dbReference type="GO" id="GO:0008836">
    <property type="term" value="F:diaminopimelate decarboxylase activity"/>
    <property type="evidence" value="ECO:0007669"/>
    <property type="project" value="TreeGrafter"/>
</dbReference>
<organism evidence="4 5">
    <name type="scientific">Blautia luti DSM 14534 = JCM 17040</name>
    <dbReference type="NCBI Taxonomy" id="649762"/>
    <lineage>
        <taxon>Bacteria</taxon>
        <taxon>Bacillati</taxon>
        <taxon>Bacillota</taxon>
        <taxon>Clostridia</taxon>
        <taxon>Lachnospirales</taxon>
        <taxon>Lachnospiraceae</taxon>
        <taxon>Blautia</taxon>
    </lineage>
</organism>
<comment type="cofactor">
    <cofactor evidence="1">
        <name>pyridoxal 5'-phosphate</name>
        <dbReference type="ChEBI" id="CHEBI:597326"/>
    </cofactor>
</comment>